<dbReference type="Proteomes" id="UP000070444">
    <property type="component" value="Unassembled WGS sequence"/>
</dbReference>
<protein>
    <submittedName>
        <fullName evidence="1">Uncharacterized protein</fullName>
    </submittedName>
</protein>
<dbReference type="EMBL" id="KQ964530">
    <property type="protein sequence ID" value="KXN69579.1"/>
    <property type="molecule type" value="Genomic_DNA"/>
</dbReference>
<organism evidence="1 2">
    <name type="scientific">Conidiobolus coronatus (strain ATCC 28846 / CBS 209.66 / NRRL 28638)</name>
    <name type="common">Delacroixia coronata</name>
    <dbReference type="NCBI Taxonomy" id="796925"/>
    <lineage>
        <taxon>Eukaryota</taxon>
        <taxon>Fungi</taxon>
        <taxon>Fungi incertae sedis</taxon>
        <taxon>Zoopagomycota</taxon>
        <taxon>Entomophthoromycotina</taxon>
        <taxon>Entomophthoromycetes</taxon>
        <taxon>Entomophthorales</taxon>
        <taxon>Ancylistaceae</taxon>
        <taxon>Conidiobolus</taxon>
    </lineage>
</organism>
<dbReference type="STRING" id="796925.A0A137P3R4"/>
<sequence length="167" mass="19683">EKEYYGPYNGILTDVFKGRDRFSVLPQVYPLEFRKAIDFMVDHSEELPVEYIVRINKIPVLGLEIKRATDLDKISARNAADEQIRERFVNLRGHINYNKFYMLSAIGTKICIYTYHKITGTVQPPEILQQDRNVVENRAPFERWDIDISTIQGRLRLSELFNDIKRM</sequence>
<dbReference type="AlphaFoldDB" id="A0A137P3R4"/>
<name>A0A137P3R4_CONC2</name>
<feature type="non-terminal residue" evidence="1">
    <location>
        <position position="167"/>
    </location>
</feature>
<dbReference type="OrthoDB" id="2335080at2759"/>
<keyword evidence="2" id="KW-1185">Reference proteome</keyword>
<feature type="non-terminal residue" evidence="1">
    <location>
        <position position="1"/>
    </location>
</feature>
<evidence type="ECO:0000313" key="2">
    <source>
        <dbReference type="Proteomes" id="UP000070444"/>
    </source>
</evidence>
<reference evidence="1 2" key="1">
    <citation type="journal article" date="2015" name="Genome Biol. Evol.">
        <title>Phylogenomic analyses indicate that early fungi evolved digesting cell walls of algal ancestors of land plants.</title>
        <authorList>
            <person name="Chang Y."/>
            <person name="Wang S."/>
            <person name="Sekimoto S."/>
            <person name="Aerts A.L."/>
            <person name="Choi C."/>
            <person name="Clum A."/>
            <person name="LaButti K.M."/>
            <person name="Lindquist E.A."/>
            <person name="Yee Ngan C."/>
            <person name="Ohm R.A."/>
            <person name="Salamov A.A."/>
            <person name="Grigoriev I.V."/>
            <person name="Spatafora J.W."/>
            <person name="Berbee M.L."/>
        </authorList>
    </citation>
    <scope>NUCLEOTIDE SEQUENCE [LARGE SCALE GENOMIC DNA]</scope>
    <source>
        <strain evidence="1 2">NRRL 28638</strain>
    </source>
</reference>
<dbReference type="OMA" id="WDIDIST"/>
<gene>
    <name evidence="1" type="ORF">CONCODRAFT_30611</name>
</gene>
<proteinExistence type="predicted"/>
<evidence type="ECO:0000313" key="1">
    <source>
        <dbReference type="EMBL" id="KXN69579.1"/>
    </source>
</evidence>
<accession>A0A137P3R4</accession>